<accession>A0A6P1V3Y1</accession>
<dbReference type="RefSeq" id="WP_162122430.1">
    <property type="nucleotide sequence ID" value="NZ_CP048108.1"/>
</dbReference>
<feature type="chain" id="PRO_5027135505" description="Carboxylic ester hydrolase" evidence="3">
    <location>
        <begin position="25"/>
        <end position="555"/>
    </location>
</feature>
<dbReference type="InterPro" id="IPR050309">
    <property type="entry name" value="Type-B_Carboxylest/Lipase"/>
</dbReference>
<dbReference type="Pfam" id="PF00135">
    <property type="entry name" value="COesterase"/>
    <property type="match status" value="1"/>
</dbReference>
<proteinExistence type="inferred from homology"/>
<feature type="domain" description="Carboxylesterase type B" evidence="4">
    <location>
        <begin position="26"/>
        <end position="350"/>
    </location>
</feature>
<dbReference type="GO" id="GO:0016787">
    <property type="term" value="F:hydrolase activity"/>
    <property type="evidence" value="ECO:0007669"/>
    <property type="project" value="UniProtKB-KW"/>
</dbReference>
<evidence type="ECO:0000313" key="5">
    <source>
        <dbReference type="EMBL" id="QHS48730.1"/>
    </source>
</evidence>
<name>A0A6P1V3Y1_9ENTR</name>
<dbReference type="PROSITE" id="PS00122">
    <property type="entry name" value="CARBOXYLESTERASE_B_1"/>
    <property type="match status" value="1"/>
</dbReference>
<evidence type="ECO:0000313" key="6">
    <source>
        <dbReference type="Proteomes" id="UP000464389"/>
    </source>
</evidence>
<dbReference type="EC" id="3.1.1.-" evidence="3"/>
<dbReference type="AlphaFoldDB" id="A0A6P1V3Y1"/>
<dbReference type="EMBL" id="CP048108">
    <property type="protein sequence ID" value="QHS48730.1"/>
    <property type="molecule type" value="Genomic_DNA"/>
</dbReference>
<dbReference type="Proteomes" id="UP000464389">
    <property type="component" value="Chromosome"/>
</dbReference>
<gene>
    <name evidence="5" type="ORF">GW952_25475</name>
</gene>
<dbReference type="InterPro" id="IPR019826">
    <property type="entry name" value="Carboxylesterase_B_AS"/>
</dbReference>
<evidence type="ECO:0000256" key="3">
    <source>
        <dbReference type="RuleBase" id="RU361235"/>
    </source>
</evidence>
<dbReference type="Gene3D" id="3.40.50.1820">
    <property type="entry name" value="alpha/beta hydrolase"/>
    <property type="match status" value="1"/>
</dbReference>
<evidence type="ECO:0000259" key="4">
    <source>
        <dbReference type="Pfam" id="PF00135"/>
    </source>
</evidence>
<reference evidence="5 6" key="1">
    <citation type="submission" date="2020-01" db="EMBL/GenBank/DDBJ databases">
        <title>Bactrocera dorsalis gut bacteria genome.</title>
        <authorList>
            <person name="Zhang H."/>
            <person name="Cai Z."/>
        </authorList>
    </citation>
    <scope>NUCLEOTIDE SEQUENCE [LARGE SCALE GENOMIC DNA]</scope>
    <source>
        <strain evidence="5 6">BD177</strain>
    </source>
</reference>
<dbReference type="SUPFAM" id="SSF53474">
    <property type="entry name" value="alpha/beta-Hydrolases"/>
    <property type="match status" value="1"/>
</dbReference>
<dbReference type="PANTHER" id="PTHR11559">
    <property type="entry name" value="CARBOXYLESTERASE"/>
    <property type="match status" value="1"/>
</dbReference>
<organism evidence="5 6">
    <name type="scientific">Klebsiella michiganensis</name>
    <dbReference type="NCBI Taxonomy" id="1134687"/>
    <lineage>
        <taxon>Bacteria</taxon>
        <taxon>Pseudomonadati</taxon>
        <taxon>Pseudomonadota</taxon>
        <taxon>Gammaproteobacteria</taxon>
        <taxon>Enterobacterales</taxon>
        <taxon>Enterobacteriaceae</taxon>
        <taxon>Klebsiella/Raoultella group</taxon>
        <taxon>Klebsiella</taxon>
    </lineage>
</organism>
<evidence type="ECO:0000256" key="2">
    <source>
        <dbReference type="ARBA" id="ARBA00022801"/>
    </source>
</evidence>
<dbReference type="InterPro" id="IPR002018">
    <property type="entry name" value="CarbesteraseB"/>
</dbReference>
<comment type="similarity">
    <text evidence="1 3">Belongs to the type-B carboxylesterase/lipase family.</text>
</comment>
<feature type="signal peptide" evidence="3">
    <location>
        <begin position="1"/>
        <end position="24"/>
    </location>
</feature>
<sequence length="555" mass="61595">MTRQLFKLSMTATLLAFCIGSATASDLLVNTHDGKVQGAVINGVEQWTGIPYARSPVGDLRWRAPQPLAHWDTIFDASKPARECIQTAASGTKGVEDCLNLNVYRPANASHHLPVLVYVHGGNNQIGSSSDFNPQFIAKQFEAIIVTVNYRLGALGFNPLTALNTGDKQEDSGNYTLLDLRQSLAWVKNNIDQFGGDKNNITVSGFSAGGRDVMAMLISPIFANSFNKAIVFSGGMTTSDKQEAENVFAQRMAPLVVADGVKKTLPEAQAWLMQGGQPVRDYLYQLPADKIAMVFGDAGIRMQQFPHIYRDGTLIPEEGFSTTKYNSVPVIMLTGQNEFSFFARGDSLFSAAFKNNTLNQDPALVNQFNFANHYGSKLYSFFNVERSAEKMYPYYHAPMYGTEIRFGTDAFITGQKLAPVGSFHGIFLAFWDPEVNADFIQQAVQLTGAKDLTATFNHYLRSFLYQGKPDNSGATQWLPWTPDNVKKGQSILMMDANKERAITWMSSKDYTVEDVISAIEQDHTVTEEEKQNLVSNVLNGRWFSSELDAHFNHHK</sequence>
<keyword evidence="3" id="KW-0732">Signal</keyword>
<keyword evidence="2 3" id="KW-0378">Hydrolase</keyword>
<evidence type="ECO:0000256" key="1">
    <source>
        <dbReference type="ARBA" id="ARBA00005964"/>
    </source>
</evidence>
<dbReference type="InterPro" id="IPR029058">
    <property type="entry name" value="AB_hydrolase_fold"/>
</dbReference>
<protein>
    <recommendedName>
        <fullName evidence="3">Carboxylic ester hydrolase</fullName>
        <ecNumber evidence="3">3.1.1.-</ecNumber>
    </recommendedName>
</protein>